<feature type="compositionally biased region" description="Basic residues" evidence="1">
    <location>
        <begin position="107"/>
        <end position="116"/>
    </location>
</feature>
<organism evidence="2 3">
    <name type="scientific">Monilinia fructicola</name>
    <name type="common">Brown rot fungus</name>
    <name type="synonym">Ciboria fructicola</name>
    <dbReference type="NCBI Taxonomy" id="38448"/>
    <lineage>
        <taxon>Eukaryota</taxon>
        <taxon>Fungi</taxon>
        <taxon>Dikarya</taxon>
        <taxon>Ascomycota</taxon>
        <taxon>Pezizomycotina</taxon>
        <taxon>Leotiomycetes</taxon>
        <taxon>Helotiales</taxon>
        <taxon>Sclerotiniaceae</taxon>
        <taxon>Monilinia</taxon>
    </lineage>
</organism>
<proteinExistence type="predicted"/>
<evidence type="ECO:0000256" key="1">
    <source>
        <dbReference type="SAM" id="MobiDB-lite"/>
    </source>
</evidence>
<accession>A0A5M9JK71</accession>
<sequence>MQPDEPRADVDGAKMRFGLQVQSVPTAELTIYVRNMPIHTNRCYMGIFPNTPEEQGAGFDEDEDEAETDSGEKFNFILSTVTSKSKMRRESSTARPDYSYYNQPGKTKGRRDKTSF</sequence>
<feature type="region of interest" description="Disordered" evidence="1">
    <location>
        <begin position="47"/>
        <end position="116"/>
    </location>
</feature>
<evidence type="ECO:0000313" key="2">
    <source>
        <dbReference type="EMBL" id="KAA8568783.1"/>
    </source>
</evidence>
<dbReference type="Proteomes" id="UP000322873">
    <property type="component" value="Unassembled WGS sequence"/>
</dbReference>
<protein>
    <submittedName>
        <fullName evidence="2">Uncharacterized protein</fullName>
    </submittedName>
</protein>
<gene>
    <name evidence="2" type="ORF">EYC84_007771</name>
</gene>
<feature type="compositionally biased region" description="Acidic residues" evidence="1">
    <location>
        <begin position="59"/>
        <end position="69"/>
    </location>
</feature>
<dbReference type="AlphaFoldDB" id="A0A5M9JK71"/>
<comment type="caution">
    <text evidence="2">The sequence shown here is derived from an EMBL/GenBank/DDBJ whole genome shotgun (WGS) entry which is preliminary data.</text>
</comment>
<keyword evidence="3" id="KW-1185">Reference proteome</keyword>
<evidence type="ECO:0000313" key="3">
    <source>
        <dbReference type="Proteomes" id="UP000322873"/>
    </source>
</evidence>
<reference evidence="2 3" key="1">
    <citation type="submission" date="2019-06" db="EMBL/GenBank/DDBJ databases">
        <title>Genome Sequence of the Brown Rot Fungal Pathogen Monilinia fructicola.</title>
        <authorList>
            <person name="De Miccolis Angelini R.M."/>
            <person name="Landi L."/>
            <person name="Abate D."/>
            <person name="Pollastro S."/>
            <person name="Romanazzi G."/>
            <person name="Faretra F."/>
        </authorList>
    </citation>
    <scope>NUCLEOTIDE SEQUENCE [LARGE SCALE GENOMIC DNA]</scope>
    <source>
        <strain evidence="2 3">Mfrc123</strain>
    </source>
</reference>
<name>A0A5M9JK71_MONFR</name>
<dbReference type="EMBL" id="VICG01000009">
    <property type="protein sequence ID" value="KAA8568783.1"/>
    <property type="molecule type" value="Genomic_DNA"/>
</dbReference>